<dbReference type="SUPFAM" id="SSF51445">
    <property type="entry name" value="(Trans)glycosidases"/>
    <property type="match status" value="1"/>
</dbReference>
<dbReference type="Pfam" id="PF00933">
    <property type="entry name" value="Glyco_hydro_3"/>
    <property type="match status" value="1"/>
</dbReference>
<evidence type="ECO:0000313" key="8">
    <source>
        <dbReference type="Proteomes" id="UP000298216"/>
    </source>
</evidence>
<evidence type="ECO:0000259" key="5">
    <source>
        <dbReference type="Pfam" id="PF01915"/>
    </source>
</evidence>
<dbReference type="InterPro" id="IPR036962">
    <property type="entry name" value="Glyco_hydro_3_N_sf"/>
</dbReference>
<dbReference type="AlphaFoldDB" id="A0A4Y9S1L9"/>
<dbReference type="PRINTS" id="PR00133">
    <property type="entry name" value="GLHYDRLASE3"/>
</dbReference>
<evidence type="ECO:0000259" key="6">
    <source>
        <dbReference type="Pfam" id="PF18559"/>
    </source>
</evidence>
<dbReference type="PANTHER" id="PTHR30620">
    <property type="entry name" value="PERIPLASMIC BETA-GLUCOSIDASE-RELATED"/>
    <property type="match status" value="1"/>
</dbReference>
<dbReference type="PROSITE" id="PS51318">
    <property type="entry name" value="TAT"/>
    <property type="match status" value="1"/>
</dbReference>
<dbReference type="Gene3D" id="3.40.50.1700">
    <property type="entry name" value="Glycoside hydrolase family 3 C-terminal domain"/>
    <property type="match status" value="1"/>
</dbReference>
<dbReference type="RefSeq" id="WP_135193276.1">
    <property type="nucleotide sequence ID" value="NZ_SPVH01000001.1"/>
</dbReference>
<feature type="signal peptide" evidence="3">
    <location>
        <begin position="1"/>
        <end position="28"/>
    </location>
</feature>
<feature type="domain" description="Glycoside hydrolase family 3 C-terminal" evidence="5">
    <location>
        <begin position="444"/>
        <end position="655"/>
    </location>
</feature>
<dbReference type="InterPro" id="IPR036881">
    <property type="entry name" value="Glyco_hydro_3_C_sf"/>
</dbReference>
<dbReference type="InterPro" id="IPR006311">
    <property type="entry name" value="TAT_signal"/>
</dbReference>
<organism evidence="7 8">
    <name type="scientific">Brevundimonas intermedia</name>
    <dbReference type="NCBI Taxonomy" id="74315"/>
    <lineage>
        <taxon>Bacteria</taxon>
        <taxon>Pseudomonadati</taxon>
        <taxon>Pseudomonadota</taxon>
        <taxon>Alphaproteobacteria</taxon>
        <taxon>Caulobacterales</taxon>
        <taxon>Caulobacteraceae</taxon>
        <taxon>Brevundimonas</taxon>
    </lineage>
</organism>
<proteinExistence type="predicted"/>
<protein>
    <submittedName>
        <fullName evidence="7">1,4-beta-D-glucan glucohydrolase</fullName>
    </submittedName>
</protein>
<keyword evidence="8" id="KW-1185">Reference proteome</keyword>
<feature type="chain" id="PRO_5021282027" evidence="3">
    <location>
        <begin position="29"/>
        <end position="850"/>
    </location>
</feature>
<dbReference type="EMBL" id="SPVH01000001">
    <property type="protein sequence ID" value="TFW15280.1"/>
    <property type="molecule type" value="Genomic_DNA"/>
</dbReference>
<dbReference type="InterPro" id="IPR001764">
    <property type="entry name" value="Glyco_hydro_3_N"/>
</dbReference>
<dbReference type="SUPFAM" id="SSF52279">
    <property type="entry name" value="Beta-D-glucan exohydrolase, C-terminal domain"/>
    <property type="match status" value="1"/>
</dbReference>
<dbReference type="InterPro" id="IPR002772">
    <property type="entry name" value="Glyco_hydro_3_C"/>
</dbReference>
<dbReference type="PANTHER" id="PTHR30620:SF77">
    <property type="entry name" value="LYSOSOMAL BETA GLUCOSIDASE-LIKE"/>
    <property type="match status" value="1"/>
</dbReference>
<feature type="domain" description="Glycoside hydrolase family 3 N-terminal" evidence="4">
    <location>
        <begin position="85"/>
        <end position="407"/>
    </location>
</feature>
<feature type="region of interest" description="Disordered" evidence="2">
    <location>
        <begin position="703"/>
        <end position="722"/>
    </location>
</feature>
<evidence type="ECO:0000313" key="7">
    <source>
        <dbReference type="EMBL" id="TFW15280.1"/>
    </source>
</evidence>
<dbReference type="GO" id="GO:0009251">
    <property type="term" value="P:glucan catabolic process"/>
    <property type="evidence" value="ECO:0007669"/>
    <property type="project" value="TreeGrafter"/>
</dbReference>
<dbReference type="Gene3D" id="3.20.20.300">
    <property type="entry name" value="Glycoside hydrolase, family 3, N-terminal domain"/>
    <property type="match status" value="1"/>
</dbReference>
<dbReference type="OrthoDB" id="9781691at2"/>
<feature type="domain" description="ExoP galactose-binding-like" evidence="6">
    <location>
        <begin position="688"/>
        <end position="838"/>
    </location>
</feature>
<name>A0A4Y9S1L9_9CAUL</name>
<reference evidence="7 8" key="1">
    <citation type="submission" date="2019-03" db="EMBL/GenBank/DDBJ databases">
        <title>Draft genome of Brevundimonas sp. a heavy metal resistant soil bacteria.</title>
        <authorList>
            <person name="Soto J."/>
        </authorList>
    </citation>
    <scope>NUCLEOTIDE SEQUENCE [LARGE SCALE GENOMIC DNA]</scope>
    <source>
        <strain evidence="7 8">B-10</strain>
    </source>
</reference>
<dbReference type="GO" id="GO:0008422">
    <property type="term" value="F:beta-glucosidase activity"/>
    <property type="evidence" value="ECO:0007669"/>
    <property type="project" value="TreeGrafter"/>
</dbReference>
<dbReference type="InterPro" id="IPR041443">
    <property type="entry name" value="Exop_C"/>
</dbReference>
<dbReference type="InterPro" id="IPR051915">
    <property type="entry name" value="Cellulose_Degrad_GH3"/>
</dbReference>
<dbReference type="Gene3D" id="2.60.120.430">
    <property type="entry name" value="Galactose-binding lectin"/>
    <property type="match status" value="1"/>
</dbReference>
<dbReference type="Pfam" id="PF01915">
    <property type="entry name" value="Glyco_hydro_3_C"/>
    <property type="match status" value="1"/>
</dbReference>
<evidence type="ECO:0000259" key="4">
    <source>
        <dbReference type="Pfam" id="PF00933"/>
    </source>
</evidence>
<evidence type="ECO:0000256" key="3">
    <source>
        <dbReference type="SAM" id="SignalP"/>
    </source>
</evidence>
<evidence type="ECO:0000256" key="2">
    <source>
        <dbReference type="SAM" id="MobiDB-lite"/>
    </source>
</evidence>
<dbReference type="Pfam" id="PF18559">
    <property type="entry name" value="Exop_C"/>
    <property type="match status" value="1"/>
</dbReference>
<dbReference type="Proteomes" id="UP000298216">
    <property type="component" value="Unassembled WGS sequence"/>
</dbReference>
<sequence>MTLRIPTSRRGAVSALALGIALATSACAATGSLRPAPVQAVTAQASIVTDATRAHPALWPRAASPAAMTDAATEAFVTELMSRMTLEEKVGQTIQADIASIKPEDLLTYPLGSILAGGNSSPGGDERASAQKWVELAQAYRRAIAQRPGAKVPMIYGIDAVHGHNNIVGATIFPHNIGLGAARDPDLIRRIGEATALEVAVTGADWTFGPTLAVPRDDRWGRAYEGYAENPEVAQSYAGPMTLGLQGTLSADHPLAAGHIAGSAKHFLADGGTTGGKDQGDYAGSEQNLIRTHLSGYPQAIDAGVLSIMASFSSWNGVKHSGNETILTDVLRGPLGFDGFVVSDWNAHGQLPGCSNESCALAFNAGIDMFMAPDSWKPLYESTLAQARSGEIPMARLDEAVRRILRVKVKTGLFNDSRPVEGRLNELGSPAHRALAREAVRKSLVLLKNEGSVLPIRAGARVLVAGHADDIGQASGGWTLTWQGTGNSNADFPNGQSIWGGIQEAVAAGGGSATLSADGSFTQKPDVAIVVFGETPYAEFQGDVDTLDFLPTEPLETLKRLKAAGIPTVSVFLSGRPMWTNPEINQSDAFVAGWLPGTEGGGIADVLVGDAAGKPRHDFTGKLSFSWPKDAKGEPLNVGQPGYDPQFAYGYGLTYAHSARVGALSEESGVVGEVGSIDRYFVDGRFVAPWSLMLRDAGGEFRLGSESSGSSPRAGVTVRSTDGAGQESARTLTFGAAGGHALIVARPVDLIRQANGEMALAFRYRIDAKPGAKVMLTLGEGQVDVTAIFNAAPLGQWSMLKVPLSCLRDAGANLAAVDQPWGLRSAGALGVTVEDIRLGSDEGDTVCPAA</sequence>
<comment type="caution">
    <text evidence="7">The sequence shown here is derived from an EMBL/GenBank/DDBJ whole genome shotgun (WGS) entry which is preliminary data.</text>
</comment>
<keyword evidence="3" id="KW-0732">Signal</keyword>
<gene>
    <name evidence="7" type="ORF">EGY25_01420</name>
</gene>
<dbReference type="PROSITE" id="PS51257">
    <property type="entry name" value="PROKAR_LIPOPROTEIN"/>
    <property type="match status" value="1"/>
</dbReference>
<dbReference type="InterPro" id="IPR017853">
    <property type="entry name" value="GH"/>
</dbReference>
<evidence type="ECO:0000256" key="1">
    <source>
        <dbReference type="ARBA" id="ARBA00022801"/>
    </source>
</evidence>
<keyword evidence="1 7" id="KW-0378">Hydrolase</keyword>
<accession>A0A4Y9S1L9</accession>